<evidence type="ECO:0000313" key="2">
    <source>
        <dbReference type="Proteomes" id="UP000018948"/>
    </source>
</evidence>
<sequence>MIQVFEDARRKEEGLPELRRSARLTEACGAPSL</sequence>
<reference evidence="1 2" key="1">
    <citation type="submission" date="2013-11" db="EMBL/GenBank/DDBJ databases">
        <title>The Genome Sequence of Phytophthora parasitica P10297.</title>
        <authorList>
            <consortium name="The Broad Institute Genomics Platform"/>
            <person name="Russ C."/>
            <person name="Tyler B."/>
            <person name="Panabieres F."/>
            <person name="Shan W."/>
            <person name="Tripathy S."/>
            <person name="Grunwald N."/>
            <person name="Machado M."/>
            <person name="Johnson C.S."/>
            <person name="Walker B."/>
            <person name="Young S.K."/>
            <person name="Zeng Q."/>
            <person name="Gargeya S."/>
            <person name="Fitzgerald M."/>
            <person name="Haas B."/>
            <person name="Abouelleil A."/>
            <person name="Allen A.W."/>
            <person name="Alvarado L."/>
            <person name="Arachchi H.M."/>
            <person name="Berlin A.M."/>
            <person name="Chapman S.B."/>
            <person name="Gainer-Dewar J."/>
            <person name="Goldberg J."/>
            <person name="Griggs A."/>
            <person name="Gujja S."/>
            <person name="Hansen M."/>
            <person name="Howarth C."/>
            <person name="Imamovic A."/>
            <person name="Ireland A."/>
            <person name="Larimer J."/>
            <person name="McCowan C."/>
            <person name="Murphy C."/>
            <person name="Pearson M."/>
            <person name="Poon T.W."/>
            <person name="Priest M."/>
            <person name="Roberts A."/>
            <person name="Saif S."/>
            <person name="Shea T."/>
            <person name="Sisk P."/>
            <person name="Sykes S."/>
            <person name="Wortman J."/>
            <person name="Nusbaum C."/>
            <person name="Birren B."/>
        </authorList>
    </citation>
    <scope>NUCLEOTIDE SEQUENCE [LARGE SCALE GENOMIC DNA]</scope>
    <source>
        <strain evidence="1 2">P10297</strain>
    </source>
</reference>
<evidence type="ECO:0000313" key="1">
    <source>
        <dbReference type="EMBL" id="ETP28506.1"/>
    </source>
</evidence>
<accession>W2Y0K1</accession>
<gene>
    <name evidence="1" type="ORF">F442_22200</name>
</gene>
<dbReference type="EMBL" id="ANIY01004609">
    <property type="protein sequence ID" value="ETP28506.1"/>
    <property type="molecule type" value="Genomic_DNA"/>
</dbReference>
<feature type="non-terminal residue" evidence="1">
    <location>
        <position position="33"/>
    </location>
</feature>
<dbReference type="AlphaFoldDB" id="W2Y0K1"/>
<comment type="caution">
    <text evidence="1">The sequence shown here is derived from an EMBL/GenBank/DDBJ whole genome shotgun (WGS) entry which is preliminary data.</text>
</comment>
<name>W2Y0K1_PHYNI</name>
<protein>
    <submittedName>
        <fullName evidence="1">Uncharacterized protein</fullName>
    </submittedName>
</protein>
<organism evidence="1 2">
    <name type="scientific">Phytophthora nicotianae P10297</name>
    <dbReference type="NCBI Taxonomy" id="1317064"/>
    <lineage>
        <taxon>Eukaryota</taxon>
        <taxon>Sar</taxon>
        <taxon>Stramenopiles</taxon>
        <taxon>Oomycota</taxon>
        <taxon>Peronosporomycetes</taxon>
        <taxon>Peronosporales</taxon>
        <taxon>Peronosporaceae</taxon>
        <taxon>Phytophthora</taxon>
    </lineage>
</organism>
<proteinExistence type="predicted"/>
<dbReference type="Proteomes" id="UP000018948">
    <property type="component" value="Unassembled WGS sequence"/>
</dbReference>